<dbReference type="AlphaFoldDB" id="W0FH87"/>
<keyword evidence="1" id="KW-0436">Ligase</keyword>
<proteinExistence type="predicted"/>
<reference evidence="1" key="1">
    <citation type="journal article" date="2013" name="PLoS ONE">
        <title>Metagenomic insights into the carbohydrate-active enzymes carried by the microorganisms adhering to solid digesta in the rumen of cows.</title>
        <authorList>
            <person name="Wang L."/>
            <person name="Hatem A."/>
            <person name="Catalyurek U.V."/>
            <person name="Morrison M."/>
            <person name="Yu Z."/>
        </authorList>
    </citation>
    <scope>NUCLEOTIDE SEQUENCE</scope>
</reference>
<protein>
    <submittedName>
        <fullName evidence="1">Seryl-tRNA synthetase-like protein</fullName>
    </submittedName>
</protein>
<dbReference type="Gene3D" id="2.30.31.70">
    <property type="match status" value="1"/>
</dbReference>
<accession>W0FH87</accession>
<name>W0FH87_9BACT</name>
<dbReference type="EMBL" id="KC246783">
    <property type="protein sequence ID" value="AHF24053.1"/>
    <property type="molecule type" value="Genomic_DNA"/>
</dbReference>
<keyword evidence="1" id="KW-0030">Aminoacyl-tRNA synthetase</keyword>
<dbReference type="GO" id="GO:0004812">
    <property type="term" value="F:aminoacyl-tRNA ligase activity"/>
    <property type="evidence" value="ECO:0007669"/>
    <property type="project" value="UniProtKB-KW"/>
</dbReference>
<sequence length="81" mass="9564">MENNDRMKWEIVEHLGTISESKNHWTREVNIVSWNGREPKLDIRSWDPTHERMDRGSGTFTNEEAKTLSRILNEYYGGANK</sequence>
<evidence type="ECO:0000313" key="1">
    <source>
        <dbReference type="EMBL" id="AHF24053.1"/>
    </source>
</evidence>
<organism evidence="1">
    <name type="scientific">uncultured bacterium Contig643</name>
    <dbReference type="NCBI Taxonomy" id="1393602"/>
    <lineage>
        <taxon>Bacteria</taxon>
        <taxon>environmental samples</taxon>
    </lineage>
</organism>